<keyword evidence="13" id="KW-1185">Reference proteome</keyword>
<accession>A0A095TF17</accession>
<dbReference type="InterPro" id="IPR001829">
    <property type="entry name" value="Pili_assmbl_chaperone_bac"/>
</dbReference>
<gene>
    <name evidence="12" type="ORF">HA49_07490</name>
</gene>
<name>A0A095TF17_9GAMM</name>
<reference evidence="12" key="1">
    <citation type="submission" date="2014-12" db="EMBL/GenBank/DDBJ databases">
        <title>The draft genome of the Tatumella morbirosei type strain, LMG23360T isolated from pineapple rot.</title>
        <authorList>
            <person name="Smits T.H."/>
            <person name="Palmer M."/>
            <person name="Venter S.N."/>
            <person name="Duffy B."/>
            <person name="Steenkamp E.T."/>
            <person name="Chan W.Y."/>
            <person name="Coutinho T.A."/>
            <person name="Coetzee M.P."/>
            <person name="De Maayer P."/>
        </authorList>
    </citation>
    <scope>NUCLEOTIDE SEQUENCE [LARGE SCALE GENOMIC DNA]</scope>
    <source>
        <strain evidence="12">LMG 23360</strain>
    </source>
</reference>
<evidence type="ECO:0000313" key="12">
    <source>
        <dbReference type="EMBL" id="KGD75099.1"/>
    </source>
</evidence>
<dbReference type="GO" id="GO:0030288">
    <property type="term" value="C:outer membrane-bounded periplasmic space"/>
    <property type="evidence" value="ECO:0007669"/>
    <property type="project" value="InterPro"/>
</dbReference>
<dbReference type="InterPro" id="IPR018046">
    <property type="entry name" value="Pili_assmbl_chaperone_CS"/>
</dbReference>
<feature type="chain" id="PRO_5001911582" evidence="9">
    <location>
        <begin position="28"/>
        <end position="262"/>
    </location>
</feature>
<evidence type="ECO:0000256" key="8">
    <source>
        <dbReference type="RuleBase" id="RU003918"/>
    </source>
</evidence>
<dbReference type="EMBL" id="JPKR02000004">
    <property type="protein sequence ID" value="KGD75099.1"/>
    <property type="molecule type" value="Genomic_DNA"/>
</dbReference>
<feature type="signal peptide" evidence="9">
    <location>
        <begin position="1"/>
        <end position="27"/>
    </location>
</feature>
<evidence type="ECO:0000259" key="11">
    <source>
        <dbReference type="Pfam" id="PF02753"/>
    </source>
</evidence>
<comment type="similarity">
    <text evidence="2 8">Belongs to the periplasmic pilus chaperone family.</text>
</comment>
<dbReference type="InterPro" id="IPR008962">
    <property type="entry name" value="PapD-like_sf"/>
</dbReference>
<evidence type="ECO:0000256" key="9">
    <source>
        <dbReference type="SAM" id="SignalP"/>
    </source>
</evidence>
<evidence type="ECO:0000256" key="6">
    <source>
        <dbReference type="ARBA" id="ARBA00023186"/>
    </source>
</evidence>
<dbReference type="eggNOG" id="COG3121">
    <property type="taxonomic scope" value="Bacteria"/>
</dbReference>
<evidence type="ECO:0000256" key="3">
    <source>
        <dbReference type="ARBA" id="ARBA00022558"/>
    </source>
</evidence>
<dbReference type="InterPro" id="IPR050643">
    <property type="entry name" value="Periplasmic_pilus_chap"/>
</dbReference>
<comment type="subcellular location">
    <subcellularLocation>
        <location evidence="1 8">Periplasm</location>
    </subcellularLocation>
</comment>
<proteinExistence type="inferred from homology"/>
<evidence type="ECO:0000256" key="1">
    <source>
        <dbReference type="ARBA" id="ARBA00004418"/>
    </source>
</evidence>
<dbReference type="OrthoDB" id="9131059at2"/>
<evidence type="ECO:0000256" key="4">
    <source>
        <dbReference type="ARBA" id="ARBA00022729"/>
    </source>
</evidence>
<dbReference type="GO" id="GO:0071555">
    <property type="term" value="P:cell wall organization"/>
    <property type="evidence" value="ECO:0007669"/>
    <property type="project" value="InterPro"/>
</dbReference>
<dbReference type="InterPro" id="IPR013783">
    <property type="entry name" value="Ig-like_fold"/>
</dbReference>
<dbReference type="InterPro" id="IPR036316">
    <property type="entry name" value="Pili_assmbl_chap_C_dom_sf"/>
</dbReference>
<keyword evidence="4 9" id="KW-0732">Signal</keyword>
<dbReference type="SUPFAM" id="SSF49584">
    <property type="entry name" value="Periplasmic chaperone C-domain"/>
    <property type="match status" value="1"/>
</dbReference>
<dbReference type="InterPro" id="IPR016148">
    <property type="entry name" value="Pili_assmbl_chaperone_C"/>
</dbReference>
<dbReference type="InterPro" id="IPR016147">
    <property type="entry name" value="Pili_assmbl_chaperone_N"/>
</dbReference>
<dbReference type="PANTHER" id="PTHR30251:SF2">
    <property type="entry name" value="FIMBRIAL CHAPERONE YADV-RELATED"/>
    <property type="match status" value="1"/>
</dbReference>
<evidence type="ECO:0000256" key="7">
    <source>
        <dbReference type="ARBA" id="ARBA00023319"/>
    </source>
</evidence>
<feature type="domain" description="Pili assembly chaperone N-terminal" evidence="10">
    <location>
        <begin position="28"/>
        <end position="150"/>
    </location>
</feature>
<evidence type="ECO:0000256" key="2">
    <source>
        <dbReference type="ARBA" id="ARBA00007399"/>
    </source>
</evidence>
<organism evidence="12 13">
    <name type="scientific">Tatumella morbirosei</name>
    <dbReference type="NCBI Taxonomy" id="642227"/>
    <lineage>
        <taxon>Bacteria</taxon>
        <taxon>Pseudomonadati</taxon>
        <taxon>Pseudomonadota</taxon>
        <taxon>Gammaproteobacteria</taxon>
        <taxon>Enterobacterales</taxon>
        <taxon>Erwiniaceae</taxon>
        <taxon>Tatumella</taxon>
    </lineage>
</organism>
<comment type="caution">
    <text evidence="12">The sequence shown here is derived from an EMBL/GenBank/DDBJ whole genome shotgun (WGS) entry which is preliminary data.</text>
</comment>
<dbReference type="STRING" id="642227.HA49_07490"/>
<dbReference type="PROSITE" id="PS00635">
    <property type="entry name" value="PILI_CHAPERONE"/>
    <property type="match status" value="1"/>
</dbReference>
<keyword evidence="3" id="KW-1029">Fimbrium biogenesis</keyword>
<keyword evidence="6 8" id="KW-0143">Chaperone</keyword>
<sequence>MRCYKAVLSPLTALFMLLAGFSSPASSGVTITGTRIIFPGAEREATVRTINRGGSPVLVQVWVDDGSKNADINTMTVPFTVTPPVYRIDQGKGQSVRLIYNGMKLPDDRESVYWFNLLEIPAVNEQYQQKDRLELAFRTRIKIFYRPASLTADSTLNAEKLRWTVTRSGKSAGVLVNNPTPYYFNFGRMQVSAGNSVYPLSPGMVAPYSEAVFSPTGKKGLPQNISSIDFDLLNDHGTAITGKASWRAPEGWSVNFPSADNS</sequence>
<protein>
    <submittedName>
        <fullName evidence="12">Pilus assembly protein</fullName>
    </submittedName>
</protein>
<evidence type="ECO:0000256" key="5">
    <source>
        <dbReference type="ARBA" id="ARBA00022764"/>
    </source>
</evidence>
<dbReference type="SUPFAM" id="SSF49354">
    <property type="entry name" value="PapD-like"/>
    <property type="match status" value="1"/>
</dbReference>
<evidence type="ECO:0000313" key="13">
    <source>
        <dbReference type="Proteomes" id="UP000029577"/>
    </source>
</evidence>
<dbReference type="Pfam" id="PF00345">
    <property type="entry name" value="PapD_N"/>
    <property type="match status" value="1"/>
</dbReference>
<dbReference type="Proteomes" id="UP000029577">
    <property type="component" value="Unassembled WGS sequence"/>
</dbReference>
<evidence type="ECO:0000259" key="10">
    <source>
        <dbReference type="Pfam" id="PF00345"/>
    </source>
</evidence>
<keyword evidence="5" id="KW-0574">Periplasm</keyword>
<dbReference type="PANTHER" id="PTHR30251">
    <property type="entry name" value="PILUS ASSEMBLY CHAPERONE"/>
    <property type="match status" value="1"/>
</dbReference>
<dbReference type="Gene3D" id="2.60.40.10">
    <property type="entry name" value="Immunoglobulins"/>
    <property type="match status" value="2"/>
</dbReference>
<keyword evidence="7" id="KW-0393">Immunoglobulin domain</keyword>
<dbReference type="AlphaFoldDB" id="A0A095TF17"/>
<dbReference type="Pfam" id="PF02753">
    <property type="entry name" value="PapD_C"/>
    <property type="match status" value="1"/>
</dbReference>
<feature type="domain" description="Pili assembly chaperone C-terminal" evidence="11">
    <location>
        <begin position="176"/>
        <end position="238"/>
    </location>
</feature>
<dbReference type="PRINTS" id="PR00969">
    <property type="entry name" value="CHAPERONPILI"/>
</dbReference>